<dbReference type="Proteomes" id="UP001063166">
    <property type="component" value="Unassembled WGS sequence"/>
</dbReference>
<feature type="region of interest" description="Disordered" evidence="2">
    <location>
        <begin position="237"/>
        <end position="265"/>
    </location>
</feature>
<evidence type="ECO:0000313" key="4">
    <source>
        <dbReference type="Proteomes" id="UP001063166"/>
    </source>
</evidence>
<organism evidence="3 4">
    <name type="scientific">Lyophyllum shimeji</name>
    <name type="common">Hon-shimeji</name>
    <name type="synonym">Tricholoma shimeji</name>
    <dbReference type="NCBI Taxonomy" id="47721"/>
    <lineage>
        <taxon>Eukaryota</taxon>
        <taxon>Fungi</taxon>
        <taxon>Dikarya</taxon>
        <taxon>Basidiomycota</taxon>
        <taxon>Agaricomycotina</taxon>
        <taxon>Agaricomycetes</taxon>
        <taxon>Agaricomycetidae</taxon>
        <taxon>Agaricales</taxon>
        <taxon>Tricholomatineae</taxon>
        <taxon>Lyophyllaceae</taxon>
        <taxon>Lyophyllum</taxon>
    </lineage>
</organism>
<evidence type="ECO:0000256" key="1">
    <source>
        <dbReference type="SAM" id="Coils"/>
    </source>
</evidence>
<gene>
    <name evidence="3" type="ORF">LshimejAT787_1201160</name>
</gene>
<evidence type="ECO:0000256" key="2">
    <source>
        <dbReference type="SAM" id="MobiDB-lite"/>
    </source>
</evidence>
<feature type="compositionally biased region" description="Basic and acidic residues" evidence="2">
    <location>
        <begin position="244"/>
        <end position="257"/>
    </location>
</feature>
<feature type="region of interest" description="Disordered" evidence="2">
    <location>
        <begin position="112"/>
        <end position="141"/>
    </location>
</feature>
<name>A0A9P3PTP0_LYOSH</name>
<dbReference type="EMBL" id="BRPK01000012">
    <property type="protein sequence ID" value="GLB42667.1"/>
    <property type="molecule type" value="Genomic_DNA"/>
</dbReference>
<sequence>MDVTIRYIEPSHITTLQPRSGTVKEVVEKAEKELTKKIESSFGVRVQIDPKSTAVFIDGHLRDHREPKFASQAWARITEKSVVIDAYPITGEDGSTSTPLLEFIKECTKKRPPEMPVTAQPARFTSESPREREGDKAPAPGLEKVPLVEVREPADSSQVVGVGHALRETQAKLNSLIDENASMSSTIRQLTAETSALKTEVDNVRTAMSIVSNALRETPTERARTDPVAAAVENARAMANSKEAMSDTRGETARHTTESTASTGR</sequence>
<feature type="coiled-coil region" evidence="1">
    <location>
        <begin position="166"/>
        <end position="193"/>
    </location>
</feature>
<protein>
    <submittedName>
        <fullName evidence="3">Uncharacterized protein</fullName>
    </submittedName>
</protein>
<proteinExistence type="predicted"/>
<keyword evidence="1" id="KW-0175">Coiled coil</keyword>
<comment type="caution">
    <text evidence="3">The sequence shown here is derived from an EMBL/GenBank/DDBJ whole genome shotgun (WGS) entry which is preliminary data.</text>
</comment>
<dbReference type="AlphaFoldDB" id="A0A9P3PTP0"/>
<reference evidence="3" key="1">
    <citation type="submission" date="2022-07" db="EMBL/GenBank/DDBJ databases">
        <title>The genome of Lyophyllum shimeji provides insight into the initial evolution of ectomycorrhizal fungal genome.</title>
        <authorList>
            <person name="Kobayashi Y."/>
            <person name="Shibata T."/>
            <person name="Hirakawa H."/>
            <person name="Shigenobu S."/>
            <person name="Nishiyama T."/>
            <person name="Yamada A."/>
            <person name="Hasebe M."/>
            <person name="Kawaguchi M."/>
        </authorList>
    </citation>
    <scope>NUCLEOTIDE SEQUENCE</scope>
    <source>
        <strain evidence="3">AT787</strain>
    </source>
</reference>
<accession>A0A9P3PTP0</accession>
<evidence type="ECO:0000313" key="3">
    <source>
        <dbReference type="EMBL" id="GLB42667.1"/>
    </source>
</evidence>
<keyword evidence="4" id="KW-1185">Reference proteome</keyword>